<dbReference type="InterPro" id="IPR051130">
    <property type="entry name" value="Mito_struct-func_regulator"/>
</dbReference>
<organism evidence="4 5">
    <name type="scientific">Diutina rugosa</name>
    <name type="common">Yeast</name>
    <name type="synonym">Candida rugosa</name>
    <dbReference type="NCBI Taxonomy" id="5481"/>
    <lineage>
        <taxon>Eukaryota</taxon>
        <taxon>Fungi</taxon>
        <taxon>Dikarya</taxon>
        <taxon>Ascomycota</taxon>
        <taxon>Saccharomycotina</taxon>
        <taxon>Pichiomycetes</taxon>
        <taxon>Debaryomycetaceae</taxon>
        <taxon>Diutina</taxon>
    </lineage>
</organism>
<dbReference type="OrthoDB" id="427480at2759"/>
<dbReference type="PANTHER" id="PTHR43173:SF19">
    <property type="entry name" value="AARF DOMAIN-CONTAINING PROTEIN KINASE 1"/>
    <property type="match status" value="1"/>
</dbReference>
<dbReference type="OMA" id="MPRMVLL"/>
<dbReference type="EMBL" id="SWFT01000050">
    <property type="protein sequence ID" value="KAA8905141.1"/>
    <property type="molecule type" value="Genomic_DNA"/>
</dbReference>
<dbReference type="Proteomes" id="UP000449547">
    <property type="component" value="Unassembled WGS sequence"/>
</dbReference>
<feature type="region of interest" description="Disordered" evidence="2">
    <location>
        <begin position="30"/>
        <end position="164"/>
    </location>
</feature>
<dbReference type="GO" id="GO:0007005">
    <property type="term" value="P:mitochondrion organization"/>
    <property type="evidence" value="ECO:0007669"/>
    <property type="project" value="TreeGrafter"/>
</dbReference>
<dbReference type="InterPro" id="IPR004147">
    <property type="entry name" value="ABC1_dom"/>
</dbReference>
<feature type="compositionally biased region" description="Low complexity" evidence="2">
    <location>
        <begin position="129"/>
        <end position="142"/>
    </location>
</feature>
<feature type="compositionally biased region" description="Pro residues" evidence="2">
    <location>
        <begin position="143"/>
        <end position="152"/>
    </location>
</feature>
<dbReference type="InterPro" id="IPR011009">
    <property type="entry name" value="Kinase-like_dom_sf"/>
</dbReference>
<dbReference type="InterPro" id="IPR045307">
    <property type="entry name" value="ADCK1_dom"/>
</dbReference>
<dbReference type="PANTHER" id="PTHR43173">
    <property type="entry name" value="ABC1 FAMILY PROTEIN"/>
    <property type="match status" value="1"/>
</dbReference>
<evidence type="ECO:0000313" key="4">
    <source>
        <dbReference type="EMBL" id="KAA8905141.1"/>
    </source>
</evidence>
<comment type="similarity">
    <text evidence="1">Belongs to the protein kinase superfamily. ADCK protein kinase family.</text>
</comment>
<sequence length="695" mass="77761">MIRVGWRRSAINLNRQSVRWLPKVRKDFAGDGSFVKRHSGPKPGSASTIKATPKPASFAAKPASTINTAKVATPETELTPPKAEEELPPPKLEDELPPPKLEDELPSPKLEDELPAPKAQDFLPPATGKASPTAATQSAKAPPSTPPPPPPNSGHGSGGKGSSGKRHPYLKWGLIIGGTGVVLFLTSDLARHIFICYERCAVVAVAVARNFKLYKDCLGAEYPNEEAYREALSKTHKKAAEITYKAIERNGGIYIKLGQHISALTYLLPPEWCETMIPLQDRCPRSSMEEIENMFKHDMGVSINDMFSEFDPNPVGVASLAQVHVARLRSTGEMVAVKVQHPSLSEFVPLDVYVTNIVFRAMERFFPEYPLLWLGDEMQQSIYNELDFTKEALNAENTAEDFKGRARITALRIPKIVSAEKRILVMEYVAGARLDDYAYLQQHNIDPAQVSSCLSHIFNTMIFVPGIGLHCDPHGGNLSIRHVPAKESTTGFNFEIVLYDHGLYRTLPLVMKREYSHFWLAVLDNDIPAMRYWAEEFAGITEDIKFQIFAAAITGRAPEVALNFDMSKSRSEDEISHIQSRLNQEEGILEGLMEILSTMPRLVLLILKTNDLTRHLDEGLRNPLGPVRTFLILAKYCARTVYDEAMDGLRDQYSSWSVVGNLKRLGTWWAYQTRCSQLYIYDLLLWVKNAFKGTH</sequence>
<proteinExistence type="inferred from homology"/>
<keyword evidence="5" id="KW-1185">Reference proteome</keyword>
<dbReference type="AlphaFoldDB" id="A0A642UTD5"/>
<dbReference type="GO" id="GO:0005743">
    <property type="term" value="C:mitochondrial inner membrane"/>
    <property type="evidence" value="ECO:0007669"/>
    <property type="project" value="TreeGrafter"/>
</dbReference>
<evidence type="ECO:0000256" key="2">
    <source>
        <dbReference type="SAM" id="MobiDB-lite"/>
    </source>
</evidence>
<comment type="caution">
    <text evidence="4">The sequence shown here is derived from an EMBL/GenBank/DDBJ whole genome shotgun (WGS) entry which is preliminary data.</text>
</comment>
<dbReference type="Pfam" id="PF03109">
    <property type="entry name" value="ABC1"/>
    <property type="match status" value="1"/>
</dbReference>
<protein>
    <recommendedName>
        <fullName evidence="3">ABC1 atypical kinase-like domain-containing protein</fullName>
    </recommendedName>
</protein>
<gene>
    <name evidence="4" type="ORF">DIURU_001569</name>
</gene>
<reference evidence="4 5" key="1">
    <citation type="submission" date="2019-07" db="EMBL/GenBank/DDBJ databases">
        <title>Genome assembly of two rare yeast pathogens: Diutina rugosa and Trichomonascus ciferrii.</title>
        <authorList>
            <person name="Mixao V."/>
            <person name="Saus E."/>
            <person name="Hansen A."/>
            <person name="Lass-Flor C."/>
            <person name="Gabaldon T."/>
        </authorList>
    </citation>
    <scope>NUCLEOTIDE SEQUENCE [LARGE SCALE GENOMIC DNA]</scope>
    <source>
        <strain evidence="4 5">CBS 613</strain>
    </source>
</reference>
<feature type="compositionally biased region" description="Low complexity" evidence="2">
    <location>
        <begin position="50"/>
        <end position="65"/>
    </location>
</feature>
<dbReference type="CDD" id="cd13969">
    <property type="entry name" value="ADCK1-like"/>
    <property type="match status" value="1"/>
</dbReference>
<evidence type="ECO:0000256" key="1">
    <source>
        <dbReference type="ARBA" id="ARBA00009670"/>
    </source>
</evidence>
<evidence type="ECO:0000313" key="5">
    <source>
        <dbReference type="Proteomes" id="UP000449547"/>
    </source>
</evidence>
<dbReference type="VEuPathDB" id="FungiDB:DIURU_001569"/>
<evidence type="ECO:0000259" key="3">
    <source>
        <dbReference type="Pfam" id="PF03109"/>
    </source>
</evidence>
<accession>A0A642UTD5</accession>
<dbReference type="GeneID" id="54780222"/>
<name>A0A642UTD5_DIURU</name>
<dbReference type="RefSeq" id="XP_034013527.1">
    <property type="nucleotide sequence ID" value="XM_034154126.1"/>
</dbReference>
<feature type="domain" description="ABC1 atypical kinase-like" evidence="3">
    <location>
        <begin position="279"/>
        <end position="529"/>
    </location>
</feature>
<dbReference type="SUPFAM" id="SSF56112">
    <property type="entry name" value="Protein kinase-like (PK-like)"/>
    <property type="match status" value="1"/>
</dbReference>
<dbReference type="GO" id="GO:0055088">
    <property type="term" value="P:lipid homeostasis"/>
    <property type="evidence" value="ECO:0007669"/>
    <property type="project" value="TreeGrafter"/>
</dbReference>